<dbReference type="AlphaFoldDB" id="A0A941BD79"/>
<proteinExistence type="predicted"/>
<organism evidence="1 2">
    <name type="scientific">Ideonella alba</name>
    <dbReference type="NCBI Taxonomy" id="2824118"/>
    <lineage>
        <taxon>Bacteria</taxon>
        <taxon>Pseudomonadati</taxon>
        <taxon>Pseudomonadota</taxon>
        <taxon>Betaproteobacteria</taxon>
        <taxon>Burkholderiales</taxon>
        <taxon>Sphaerotilaceae</taxon>
        <taxon>Ideonella</taxon>
    </lineage>
</organism>
<gene>
    <name evidence="1" type="ORF">KAK03_05525</name>
</gene>
<protein>
    <submittedName>
        <fullName evidence="1">Uncharacterized protein</fullName>
    </submittedName>
</protein>
<dbReference type="EMBL" id="JAGQDD010000002">
    <property type="protein sequence ID" value="MBQ0929941.1"/>
    <property type="molecule type" value="Genomic_DNA"/>
</dbReference>
<keyword evidence="2" id="KW-1185">Reference proteome</keyword>
<name>A0A941BD79_9BURK</name>
<evidence type="ECO:0000313" key="1">
    <source>
        <dbReference type="EMBL" id="MBQ0929941.1"/>
    </source>
</evidence>
<dbReference type="Proteomes" id="UP000676246">
    <property type="component" value="Unassembled WGS sequence"/>
</dbReference>
<accession>A0A941BD79</accession>
<comment type="caution">
    <text evidence="1">The sequence shown here is derived from an EMBL/GenBank/DDBJ whole genome shotgun (WGS) entry which is preliminary data.</text>
</comment>
<sequence length="104" mass="11490">MQPHAPTHTPTRPPVAPVSLSRAPLLPRRLPLARGASMADLLRFQALMAGEGQTVQVARMCYDRPYAFDCIASAHASASDPLRRLALHLFRAYEQDADPRHLHA</sequence>
<evidence type="ECO:0000313" key="2">
    <source>
        <dbReference type="Proteomes" id="UP000676246"/>
    </source>
</evidence>
<dbReference type="RefSeq" id="WP_210852179.1">
    <property type="nucleotide sequence ID" value="NZ_JAGQDD010000002.1"/>
</dbReference>
<reference evidence="1 2" key="1">
    <citation type="submission" date="2021-04" db="EMBL/GenBank/DDBJ databases">
        <title>The genome sequence of Ideonella sp. 3Y2.</title>
        <authorList>
            <person name="Liu Y."/>
        </authorList>
    </citation>
    <scope>NUCLEOTIDE SEQUENCE [LARGE SCALE GENOMIC DNA]</scope>
    <source>
        <strain evidence="1 2">3Y2</strain>
    </source>
</reference>